<protein>
    <submittedName>
        <fullName evidence="2">Uncharacterized protein</fullName>
    </submittedName>
</protein>
<sequence>MFRVKAIVTYKREPITLSLCHPSTHDHHSLPNGFLFFPLFLPSKSLNHSLLVPSMDSDKDNPMPDGTESQFGGSFVCHAVNRINSRGYWFGENPLAFAVPLFLIQVFIIFIFTRFSYLILKPFGQPSFVSQILVSFF</sequence>
<comment type="caution">
    <text evidence="2">The sequence shown here is derived from an EMBL/GenBank/DDBJ whole genome shotgun (WGS) entry which is preliminary data.</text>
</comment>
<gene>
    <name evidence="2" type="ORF">KIW84_054365</name>
</gene>
<feature type="transmembrane region" description="Helical" evidence="1">
    <location>
        <begin position="95"/>
        <end position="120"/>
    </location>
</feature>
<name>A0A9D5AI74_PEA</name>
<keyword evidence="3" id="KW-1185">Reference proteome</keyword>
<keyword evidence="1" id="KW-0472">Membrane</keyword>
<reference evidence="2 3" key="1">
    <citation type="journal article" date="2022" name="Nat. Genet.">
        <title>Improved pea reference genome and pan-genome highlight genomic features and evolutionary characteristics.</title>
        <authorList>
            <person name="Yang T."/>
            <person name="Liu R."/>
            <person name="Luo Y."/>
            <person name="Hu S."/>
            <person name="Wang D."/>
            <person name="Wang C."/>
            <person name="Pandey M.K."/>
            <person name="Ge S."/>
            <person name="Xu Q."/>
            <person name="Li N."/>
            <person name="Li G."/>
            <person name="Huang Y."/>
            <person name="Saxena R.K."/>
            <person name="Ji Y."/>
            <person name="Li M."/>
            <person name="Yan X."/>
            <person name="He Y."/>
            <person name="Liu Y."/>
            <person name="Wang X."/>
            <person name="Xiang C."/>
            <person name="Varshney R.K."/>
            <person name="Ding H."/>
            <person name="Gao S."/>
            <person name="Zong X."/>
        </authorList>
    </citation>
    <scope>NUCLEOTIDE SEQUENCE [LARGE SCALE GENOMIC DNA]</scope>
    <source>
        <strain evidence="2 3">cv. Zhongwan 6</strain>
    </source>
</reference>
<keyword evidence="1" id="KW-1133">Transmembrane helix</keyword>
<dbReference type="Gramene" id="Psat05G0436500-T2">
    <property type="protein sequence ID" value="KAI5408489.1"/>
    <property type="gene ID" value="KIW84_054365"/>
</dbReference>
<proteinExistence type="predicted"/>
<feature type="non-terminal residue" evidence="2">
    <location>
        <position position="137"/>
    </location>
</feature>
<evidence type="ECO:0000313" key="2">
    <source>
        <dbReference type="EMBL" id="KAI5408489.1"/>
    </source>
</evidence>
<accession>A0A9D5AI74</accession>
<dbReference type="Proteomes" id="UP001058974">
    <property type="component" value="Chromosome 5"/>
</dbReference>
<keyword evidence="1" id="KW-0812">Transmembrane</keyword>
<dbReference type="EMBL" id="JAMSHJ010000005">
    <property type="protein sequence ID" value="KAI5408489.1"/>
    <property type="molecule type" value="Genomic_DNA"/>
</dbReference>
<evidence type="ECO:0000256" key="1">
    <source>
        <dbReference type="SAM" id="Phobius"/>
    </source>
</evidence>
<evidence type="ECO:0000313" key="3">
    <source>
        <dbReference type="Proteomes" id="UP001058974"/>
    </source>
</evidence>
<dbReference type="AlphaFoldDB" id="A0A9D5AI74"/>
<organism evidence="2 3">
    <name type="scientific">Pisum sativum</name>
    <name type="common">Garden pea</name>
    <name type="synonym">Lathyrus oleraceus</name>
    <dbReference type="NCBI Taxonomy" id="3888"/>
    <lineage>
        <taxon>Eukaryota</taxon>
        <taxon>Viridiplantae</taxon>
        <taxon>Streptophyta</taxon>
        <taxon>Embryophyta</taxon>
        <taxon>Tracheophyta</taxon>
        <taxon>Spermatophyta</taxon>
        <taxon>Magnoliopsida</taxon>
        <taxon>eudicotyledons</taxon>
        <taxon>Gunneridae</taxon>
        <taxon>Pentapetalae</taxon>
        <taxon>rosids</taxon>
        <taxon>fabids</taxon>
        <taxon>Fabales</taxon>
        <taxon>Fabaceae</taxon>
        <taxon>Papilionoideae</taxon>
        <taxon>50 kb inversion clade</taxon>
        <taxon>NPAAA clade</taxon>
        <taxon>Hologalegina</taxon>
        <taxon>IRL clade</taxon>
        <taxon>Fabeae</taxon>
        <taxon>Lathyrus</taxon>
    </lineage>
</organism>